<reference evidence="5" key="2">
    <citation type="submission" date="2023-06" db="EMBL/GenBank/DDBJ databases">
        <authorList>
            <consortium name="Lawrence Berkeley National Laboratory"/>
            <person name="Haridas S."/>
            <person name="Hensen N."/>
            <person name="Bonometti L."/>
            <person name="Westerberg I."/>
            <person name="Brannstrom I.O."/>
            <person name="Guillou S."/>
            <person name="Cros-Aarteil S."/>
            <person name="Calhoun S."/>
            <person name="Kuo A."/>
            <person name="Mondo S."/>
            <person name="Pangilinan J."/>
            <person name="Riley R."/>
            <person name="Labutti K."/>
            <person name="Andreopoulos B."/>
            <person name="Lipzen A."/>
            <person name="Chen C."/>
            <person name="Yanf M."/>
            <person name="Daum C."/>
            <person name="Ng V."/>
            <person name="Clum A."/>
            <person name="Steindorff A."/>
            <person name="Ohm R."/>
            <person name="Martin F."/>
            <person name="Silar P."/>
            <person name="Natvig D."/>
            <person name="Lalanne C."/>
            <person name="Gautier V."/>
            <person name="Ament-Velasquez S.L."/>
            <person name="Kruys A."/>
            <person name="Hutchinson M.I."/>
            <person name="Powell A.J."/>
            <person name="Barry K."/>
            <person name="Miller A.N."/>
            <person name="Grigoriev I.V."/>
            <person name="Debuchy R."/>
            <person name="Gladieux P."/>
            <person name="Thoren M.H."/>
            <person name="Johannesson H."/>
        </authorList>
    </citation>
    <scope>NUCLEOTIDE SEQUENCE</scope>
    <source>
        <strain evidence="5">CBS 118394</strain>
    </source>
</reference>
<dbReference type="Proteomes" id="UP001283341">
    <property type="component" value="Unassembled WGS sequence"/>
</dbReference>
<feature type="transmembrane region" description="Helical" evidence="3">
    <location>
        <begin position="646"/>
        <end position="670"/>
    </location>
</feature>
<dbReference type="GO" id="GO:0022857">
    <property type="term" value="F:transmembrane transporter activity"/>
    <property type="evidence" value="ECO:0007669"/>
    <property type="project" value="InterPro"/>
</dbReference>
<dbReference type="EMBL" id="JAUEDM010000001">
    <property type="protein sequence ID" value="KAK3329945.1"/>
    <property type="molecule type" value="Genomic_DNA"/>
</dbReference>
<feature type="compositionally biased region" description="Basic and acidic residues" evidence="2">
    <location>
        <begin position="383"/>
        <end position="394"/>
    </location>
</feature>
<gene>
    <name evidence="5" type="ORF">B0H66DRAFT_527312</name>
</gene>
<comment type="similarity">
    <text evidence="1">Belongs to the ThrE exporter (TC 2.A.79) family.</text>
</comment>
<name>A0AAE0MF47_9PEZI</name>
<feature type="region of interest" description="Disordered" evidence="2">
    <location>
        <begin position="1"/>
        <end position="285"/>
    </location>
</feature>
<evidence type="ECO:0000313" key="6">
    <source>
        <dbReference type="Proteomes" id="UP001283341"/>
    </source>
</evidence>
<feature type="compositionally biased region" description="Polar residues" evidence="2">
    <location>
        <begin position="26"/>
        <end position="42"/>
    </location>
</feature>
<keyword evidence="3" id="KW-0812">Transmembrane</keyword>
<reference evidence="5" key="1">
    <citation type="journal article" date="2023" name="Mol. Phylogenet. Evol.">
        <title>Genome-scale phylogeny and comparative genomics of the fungal order Sordariales.</title>
        <authorList>
            <person name="Hensen N."/>
            <person name="Bonometti L."/>
            <person name="Westerberg I."/>
            <person name="Brannstrom I.O."/>
            <person name="Guillou S."/>
            <person name="Cros-Aarteil S."/>
            <person name="Calhoun S."/>
            <person name="Haridas S."/>
            <person name="Kuo A."/>
            <person name="Mondo S."/>
            <person name="Pangilinan J."/>
            <person name="Riley R."/>
            <person name="LaButti K."/>
            <person name="Andreopoulos B."/>
            <person name="Lipzen A."/>
            <person name="Chen C."/>
            <person name="Yan M."/>
            <person name="Daum C."/>
            <person name="Ng V."/>
            <person name="Clum A."/>
            <person name="Steindorff A."/>
            <person name="Ohm R.A."/>
            <person name="Martin F."/>
            <person name="Silar P."/>
            <person name="Natvig D.O."/>
            <person name="Lalanne C."/>
            <person name="Gautier V."/>
            <person name="Ament-Velasquez S.L."/>
            <person name="Kruys A."/>
            <person name="Hutchinson M.I."/>
            <person name="Powell A.J."/>
            <person name="Barry K."/>
            <person name="Miller A.N."/>
            <person name="Grigoriev I.V."/>
            <person name="Debuchy R."/>
            <person name="Gladieux P."/>
            <person name="Hiltunen Thoren M."/>
            <person name="Johannesson H."/>
        </authorList>
    </citation>
    <scope>NUCLEOTIDE SEQUENCE</scope>
    <source>
        <strain evidence="5">CBS 118394</strain>
    </source>
</reference>
<evidence type="ECO:0000259" key="4">
    <source>
        <dbReference type="Pfam" id="PF06738"/>
    </source>
</evidence>
<feature type="transmembrane region" description="Helical" evidence="3">
    <location>
        <begin position="579"/>
        <end position="600"/>
    </location>
</feature>
<feature type="transmembrane region" description="Helical" evidence="3">
    <location>
        <begin position="844"/>
        <end position="863"/>
    </location>
</feature>
<dbReference type="InterPro" id="IPR010619">
    <property type="entry name" value="ThrE-like_N"/>
</dbReference>
<feature type="compositionally biased region" description="Polar residues" evidence="2">
    <location>
        <begin position="62"/>
        <end position="95"/>
    </location>
</feature>
<feature type="compositionally biased region" description="Basic and acidic residues" evidence="2">
    <location>
        <begin position="163"/>
        <end position="175"/>
    </location>
</feature>
<dbReference type="PANTHER" id="PTHR31082:SF4">
    <property type="entry name" value="PHEROMONE-REGULATED MEMBRANE PROTEIN 10"/>
    <property type="match status" value="1"/>
</dbReference>
<dbReference type="InterPro" id="IPR051361">
    <property type="entry name" value="ThrE/Ser_Exporter"/>
</dbReference>
<feature type="region of interest" description="Disordered" evidence="2">
    <location>
        <begin position="382"/>
        <end position="405"/>
    </location>
</feature>
<organism evidence="5 6">
    <name type="scientific">Apodospora peruviana</name>
    <dbReference type="NCBI Taxonomy" id="516989"/>
    <lineage>
        <taxon>Eukaryota</taxon>
        <taxon>Fungi</taxon>
        <taxon>Dikarya</taxon>
        <taxon>Ascomycota</taxon>
        <taxon>Pezizomycotina</taxon>
        <taxon>Sordariomycetes</taxon>
        <taxon>Sordariomycetidae</taxon>
        <taxon>Sordariales</taxon>
        <taxon>Lasiosphaeriaceae</taxon>
        <taxon>Apodospora</taxon>
    </lineage>
</organism>
<evidence type="ECO:0000256" key="3">
    <source>
        <dbReference type="SAM" id="Phobius"/>
    </source>
</evidence>
<feature type="compositionally biased region" description="Basic and acidic residues" evidence="2">
    <location>
        <begin position="208"/>
        <end position="226"/>
    </location>
</feature>
<feature type="domain" description="Threonine/serine exporter-like N-terminal" evidence="4">
    <location>
        <begin position="424"/>
        <end position="666"/>
    </location>
</feature>
<evidence type="ECO:0000256" key="1">
    <source>
        <dbReference type="ARBA" id="ARBA00034125"/>
    </source>
</evidence>
<evidence type="ECO:0000256" key="2">
    <source>
        <dbReference type="SAM" id="MobiDB-lite"/>
    </source>
</evidence>
<dbReference type="Pfam" id="PF06738">
    <property type="entry name" value="ThrE"/>
    <property type="match status" value="1"/>
</dbReference>
<dbReference type="PANTHER" id="PTHR31082">
    <property type="entry name" value="PHEROMONE-REGULATED MEMBRANE PROTEIN 10"/>
    <property type="match status" value="1"/>
</dbReference>
<feature type="transmembrane region" description="Helical" evidence="3">
    <location>
        <begin position="607"/>
        <end position="626"/>
    </location>
</feature>
<evidence type="ECO:0000313" key="5">
    <source>
        <dbReference type="EMBL" id="KAK3329945.1"/>
    </source>
</evidence>
<feature type="transmembrane region" description="Helical" evidence="3">
    <location>
        <begin position="918"/>
        <end position="941"/>
    </location>
</feature>
<proteinExistence type="inferred from homology"/>
<sequence length="953" mass="103730">MASPQAPDNLEGQGGSGQWPGKLGQESHTSQQYDESTSTQLPSKGKEKEKKKVGFVGDNRPPQASTSGNATGPPSVVVTPSESQHIGQDYFSSPGSDLDAPSPLHFGGPGNRDSFNKDELAAALAMILKPEHHGGPAPSKPRPVLRKQRNPDDSPVEMTTAPHRSEVEARHRADRLAQAVGASSVPDSRRTSLDPNDPGMLSPFDDAYEARETAERNQENSDRRGDYSGLRARKGAQQLASELVRSHTRRITPLTNPFTDSPRSGTATPIPDDVEYVPRPDKYKGGVLGSLLKLYNTESKKGLGGMDGDSSFQTTPSRTPDRTPSGTPPPSRPGTPSGTPRRGRPRPGFLGGSRPQSTSTLAGLMESSFMFASTAPKNITEAVSEKVKHEQEKSRPKKRSRSRQKLEEFRITVHIAEIINRHKYLVKLCRALMMYGAPTHRLETYMRMSARVLGIEGQFMYLPGTMIISFDDSNTHTTEMKIVQSPQGVDLGRLRDVHEIYKEVVHDLIGVEEATTRLNEVINRKPKFPTWLRVLLYGIASAFVAPFGFEGRYIDMPICVILGCLVGYLQLFLAPSNELYANVFEITAAVITSFLARVFGSLHSGELFCFSALAQASIALILPGYMVLSASLELQSHQMISGSVRMVYALIYSLFLGYGITIGSVIYGYLDENAVSAVHCSVGDTWYTQKPGQNFYLLFVFPFTLCLCAINQAKWKQTPVMVVISLAGYCVNNFSSRSFQGNPTLSSSLGALCVGVLANLYARLGRYVENYFRDIWDNHIKHRVQRISRKSGRGRRPYYFNDSAAAAGAESSGDEANAKEDDVELGLNSNTTRAQSVVKKVRRIGFGLAAAAMLPGIFVQVPSGLAVGGSLLSGVTSADQITRNETMLTNGTTMNNGMELANTSTSTTTDLGGTAFNVLFSVIQVAISISVGLSLSALIVYPYGKKRSGLFSF</sequence>
<feature type="region of interest" description="Disordered" evidence="2">
    <location>
        <begin position="299"/>
        <end position="359"/>
    </location>
</feature>
<dbReference type="AlphaFoldDB" id="A0AAE0MF47"/>
<feature type="compositionally biased region" description="Polar residues" evidence="2">
    <location>
        <begin position="253"/>
        <end position="267"/>
    </location>
</feature>
<accession>A0AAE0MF47</accession>
<feature type="transmembrane region" description="Helical" evidence="3">
    <location>
        <begin position="556"/>
        <end position="573"/>
    </location>
</feature>
<feature type="compositionally biased region" description="Low complexity" evidence="2">
    <location>
        <begin position="334"/>
        <end position="355"/>
    </location>
</feature>
<keyword evidence="6" id="KW-1185">Reference proteome</keyword>
<feature type="transmembrane region" description="Helical" evidence="3">
    <location>
        <begin position="695"/>
        <end position="713"/>
    </location>
</feature>
<keyword evidence="3" id="KW-1133">Transmembrane helix</keyword>
<comment type="caution">
    <text evidence="5">The sequence shown here is derived from an EMBL/GenBank/DDBJ whole genome shotgun (WGS) entry which is preliminary data.</text>
</comment>
<protein>
    <recommendedName>
        <fullName evidence="4">Threonine/serine exporter-like N-terminal domain-containing protein</fullName>
    </recommendedName>
</protein>
<feature type="compositionally biased region" description="Low complexity" evidence="2">
    <location>
        <begin position="314"/>
        <end position="325"/>
    </location>
</feature>
<keyword evidence="3" id="KW-0472">Membrane</keyword>